<feature type="transmembrane region" description="Helical" evidence="1">
    <location>
        <begin position="7"/>
        <end position="28"/>
    </location>
</feature>
<evidence type="ECO:0000256" key="1">
    <source>
        <dbReference type="SAM" id="Phobius"/>
    </source>
</evidence>
<dbReference type="EMBL" id="GEGO01001402">
    <property type="protein sequence ID" value="JAR94002.1"/>
    <property type="molecule type" value="Transcribed_RNA"/>
</dbReference>
<accession>A0A147BU25</accession>
<reference evidence="2" key="1">
    <citation type="journal article" date="2018" name="PLoS Negl. Trop. Dis.">
        <title>Sialome diversity of ticks revealed by RNAseq of single tick salivary glands.</title>
        <authorList>
            <person name="Perner J."/>
            <person name="Kropackova S."/>
            <person name="Kopacek P."/>
            <person name="Ribeiro J.M."/>
        </authorList>
    </citation>
    <scope>NUCLEOTIDE SEQUENCE</scope>
    <source>
        <strain evidence="2">Siblings of single egg batch collected in Ceske Budejovice</strain>
        <tissue evidence="2">Salivary glands</tissue>
    </source>
</reference>
<evidence type="ECO:0000313" key="2">
    <source>
        <dbReference type="EMBL" id="JAR94002.1"/>
    </source>
</evidence>
<name>A0A147BU25_IXORI</name>
<organism evidence="2">
    <name type="scientific">Ixodes ricinus</name>
    <name type="common">Common tick</name>
    <name type="synonym">Acarus ricinus</name>
    <dbReference type="NCBI Taxonomy" id="34613"/>
    <lineage>
        <taxon>Eukaryota</taxon>
        <taxon>Metazoa</taxon>
        <taxon>Ecdysozoa</taxon>
        <taxon>Arthropoda</taxon>
        <taxon>Chelicerata</taxon>
        <taxon>Arachnida</taxon>
        <taxon>Acari</taxon>
        <taxon>Parasitiformes</taxon>
        <taxon>Ixodida</taxon>
        <taxon>Ixodoidea</taxon>
        <taxon>Ixodidae</taxon>
        <taxon>Ixodinae</taxon>
        <taxon>Ixodes</taxon>
    </lineage>
</organism>
<dbReference type="PROSITE" id="PS51257">
    <property type="entry name" value="PROKAR_LIPOPROTEIN"/>
    <property type="match status" value="1"/>
</dbReference>
<proteinExistence type="predicted"/>
<keyword evidence="1" id="KW-0812">Transmembrane</keyword>
<keyword evidence="1" id="KW-1133">Transmembrane helix</keyword>
<sequence>MRSSASVICHIFVGCVTSLCAIVITFSLRLKCPSVTNVILEQCLGGFCLDVCLIPNEMWNASIKCKSDIDSSRCFFVKFSLPSSQTVSIFSGHIGV</sequence>
<dbReference type="AlphaFoldDB" id="A0A147BU25"/>
<keyword evidence="1" id="KW-0472">Membrane</keyword>
<protein>
    <submittedName>
        <fullName evidence="2">Uncharacterized protein</fullName>
    </submittedName>
</protein>